<dbReference type="Gene3D" id="1.10.510.10">
    <property type="entry name" value="Transferase(Phosphotransferase) domain 1"/>
    <property type="match status" value="1"/>
</dbReference>
<dbReference type="PANTHER" id="PTHR48007:SF81">
    <property type="entry name" value="PROTEIN KINASE DOMAIN-CONTAINING PROTEIN"/>
    <property type="match status" value="1"/>
</dbReference>
<dbReference type="InterPro" id="IPR046959">
    <property type="entry name" value="PRK1-6/SRF4-like"/>
</dbReference>
<dbReference type="InterPro" id="IPR011009">
    <property type="entry name" value="Kinase-like_dom_sf"/>
</dbReference>
<dbReference type="STRING" id="4540.A0A3L6QV92"/>
<name>A0A3L6QV92_PANMI</name>
<keyword evidence="5" id="KW-1185">Reference proteome</keyword>
<dbReference type="OrthoDB" id="676979at2759"/>
<evidence type="ECO:0000313" key="4">
    <source>
        <dbReference type="EMBL" id="RLM87603.1"/>
    </source>
</evidence>
<dbReference type="Proteomes" id="UP000275267">
    <property type="component" value="Unassembled WGS sequence"/>
</dbReference>
<feature type="compositionally biased region" description="Low complexity" evidence="1">
    <location>
        <begin position="496"/>
        <end position="510"/>
    </location>
</feature>
<dbReference type="AlphaFoldDB" id="A0A3L6QV92"/>
<gene>
    <name evidence="4" type="ORF">C2845_PM04G02070</name>
</gene>
<dbReference type="SUPFAM" id="SSF56112">
    <property type="entry name" value="Protein kinase-like (PK-like)"/>
    <property type="match status" value="1"/>
</dbReference>
<protein>
    <submittedName>
        <fullName evidence="4">LRR receptor-like serine/threonine-protein kinase</fullName>
    </submittedName>
</protein>
<evidence type="ECO:0000256" key="1">
    <source>
        <dbReference type="SAM" id="MobiDB-lite"/>
    </source>
</evidence>
<comment type="caution">
    <text evidence="4">The sequence shown here is derived from an EMBL/GenBank/DDBJ whole genome shotgun (WGS) entry which is preliminary data.</text>
</comment>
<dbReference type="InterPro" id="IPR000719">
    <property type="entry name" value="Prot_kinase_dom"/>
</dbReference>
<feature type="compositionally biased region" description="Pro residues" evidence="1">
    <location>
        <begin position="410"/>
        <end position="427"/>
    </location>
</feature>
<dbReference type="Pfam" id="PF07714">
    <property type="entry name" value="PK_Tyr_Ser-Thr"/>
    <property type="match status" value="1"/>
</dbReference>
<feature type="region of interest" description="Disordered" evidence="1">
    <location>
        <begin position="406"/>
        <end position="435"/>
    </location>
</feature>
<dbReference type="PROSITE" id="PS50011">
    <property type="entry name" value="PROTEIN_KINASE_DOM"/>
    <property type="match status" value="1"/>
</dbReference>
<dbReference type="EMBL" id="PQIB02000011">
    <property type="protein sequence ID" value="RLM87603.1"/>
    <property type="molecule type" value="Genomic_DNA"/>
</dbReference>
<dbReference type="SUPFAM" id="SSF52058">
    <property type="entry name" value="L domain-like"/>
    <property type="match status" value="1"/>
</dbReference>
<feature type="region of interest" description="Disordered" evidence="1">
    <location>
        <begin position="470"/>
        <end position="517"/>
    </location>
</feature>
<feature type="compositionally biased region" description="Pro residues" evidence="1">
    <location>
        <begin position="25"/>
        <end position="35"/>
    </location>
</feature>
<dbReference type="Gene3D" id="3.30.200.20">
    <property type="entry name" value="Phosphorylase Kinase, domain 1"/>
    <property type="match status" value="1"/>
</dbReference>
<dbReference type="InterPro" id="IPR001245">
    <property type="entry name" value="Ser-Thr/Tyr_kinase_cat_dom"/>
</dbReference>
<dbReference type="InterPro" id="IPR032675">
    <property type="entry name" value="LRR_dom_sf"/>
</dbReference>
<feature type="region of interest" description="Disordered" evidence="1">
    <location>
        <begin position="1"/>
        <end position="36"/>
    </location>
</feature>
<feature type="transmembrane region" description="Helical" evidence="2">
    <location>
        <begin position="441"/>
        <end position="465"/>
    </location>
</feature>
<keyword evidence="2" id="KW-0812">Transmembrane</keyword>
<dbReference type="FunFam" id="3.30.200.20:FF:000433">
    <property type="entry name" value="Predicted protein"/>
    <property type="match status" value="1"/>
</dbReference>
<accession>A0A3L6QV92</accession>
<evidence type="ECO:0000313" key="5">
    <source>
        <dbReference type="Proteomes" id="UP000275267"/>
    </source>
</evidence>
<feature type="domain" description="Protein kinase" evidence="3">
    <location>
        <begin position="537"/>
        <end position="818"/>
    </location>
</feature>
<reference evidence="5" key="1">
    <citation type="journal article" date="2019" name="Nat. Commun.">
        <title>The genome of broomcorn millet.</title>
        <authorList>
            <person name="Zou C."/>
            <person name="Miki D."/>
            <person name="Li D."/>
            <person name="Tang Q."/>
            <person name="Xiao L."/>
            <person name="Rajput S."/>
            <person name="Deng P."/>
            <person name="Jia W."/>
            <person name="Huang R."/>
            <person name="Zhang M."/>
            <person name="Sun Y."/>
            <person name="Hu J."/>
            <person name="Fu X."/>
            <person name="Schnable P.S."/>
            <person name="Li F."/>
            <person name="Zhang H."/>
            <person name="Feng B."/>
            <person name="Zhu X."/>
            <person name="Liu R."/>
            <person name="Schnable J.C."/>
            <person name="Zhu J.-K."/>
            <person name="Zhang H."/>
        </authorList>
    </citation>
    <scope>NUCLEOTIDE SEQUENCE [LARGE SCALE GENOMIC DNA]</scope>
</reference>
<dbReference type="FunFam" id="1.10.510.10:FF:000448">
    <property type="entry name" value="Putative LRR receptor-like serine/threonine-protein kinase"/>
    <property type="match status" value="1"/>
</dbReference>
<keyword evidence="2" id="KW-1133">Transmembrane helix</keyword>
<dbReference type="PANTHER" id="PTHR48007">
    <property type="entry name" value="LEUCINE-RICH REPEAT RECEPTOR-LIKE PROTEIN KINASE PXC1"/>
    <property type="match status" value="1"/>
</dbReference>
<organism evidence="4 5">
    <name type="scientific">Panicum miliaceum</name>
    <name type="common">Proso millet</name>
    <name type="synonym">Broomcorn millet</name>
    <dbReference type="NCBI Taxonomy" id="4540"/>
    <lineage>
        <taxon>Eukaryota</taxon>
        <taxon>Viridiplantae</taxon>
        <taxon>Streptophyta</taxon>
        <taxon>Embryophyta</taxon>
        <taxon>Tracheophyta</taxon>
        <taxon>Spermatophyta</taxon>
        <taxon>Magnoliopsida</taxon>
        <taxon>Liliopsida</taxon>
        <taxon>Poales</taxon>
        <taxon>Poaceae</taxon>
        <taxon>PACMAD clade</taxon>
        <taxon>Panicoideae</taxon>
        <taxon>Panicodae</taxon>
        <taxon>Paniceae</taxon>
        <taxon>Panicinae</taxon>
        <taxon>Panicum</taxon>
        <taxon>Panicum sect. Panicum</taxon>
    </lineage>
</organism>
<dbReference type="GO" id="GO:0004672">
    <property type="term" value="F:protein kinase activity"/>
    <property type="evidence" value="ECO:0007669"/>
    <property type="project" value="InterPro"/>
</dbReference>
<sequence>MRSVRLHPATRAAASGAGPRADTRAPPPAASPPPHRCTALRARAHRRGGAREAGPRESGRDATSLVVYYQYPPTHTDRGASFLWLLFFSTPPLLRRRALVGWSTPPPPPPEHFREHLARVAAHPPGAHGPLLAPMMLRWLLLALVAAAAEAQPLASRADLAGLYSLRGSLGLRARDWPLRSDPCAAWAGVACRAGRVVGVTVAGLRRTRLGALAPRLALDGLRNLTALETFNASGFALPGQIPAWFGSGLPPPLAVLDLTSAAVNGTIPAGLGASGNLTTVLLSGNGLSGPVPASLLSVGGPRVLDLSRNNFTGGLPNVSGVAGGAAAAASRLNVSGNSLYGVAGDAIAALTRRFQVVDVSSNYLDGALNGSDGTVLATTNCFYGVPGQRSRVDCEEFYRKQGARLVDAPAPPPPPLPLPLPQPSPPPEEKKKKQGISKNVLIGVLVAAGTLMVVFLFVLLFCLVKRRSRGRSGGSGVEPNEEGTGTRSVRRRDSSVNPVVSSPSAVSPRANGGPKDASAIAGEFSYEELVHATGGFGDDKLIKNGHSGDIYHGVLENGSHVIVKKVRSNGVNKHASELDFYTRYSNDRIVPLLGYLSKDDEEFLAYKYMPKGDLTNALHKKPVDTADGLPSLDWITRLKIATGVAEAMCFLHDECSPPLIHRDIQASSVLLDDKYEVRLGSMSDICIQQSGGSQNVFSRILRSSKSLDKHTSGPPATCSYDVLCFGKVLLELVTGNFGISGSNDAASEEWLANTLSHINGGDKASITSIIDPLLVVDEDHQEEVWAVAIIAKTCLSAKPSRRPSARHVLRALESPLRVVRQGSSRCNSARLRSSSSRSSWQSVFQGNHHHRALSLDRRHSVRSHGSGGAGEGSFSFSFKRAVAAPEVAPEPAAALDEDAVVV</sequence>
<dbReference type="GO" id="GO:0005524">
    <property type="term" value="F:ATP binding"/>
    <property type="evidence" value="ECO:0007669"/>
    <property type="project" value="InterPro"/>
</dbReference>
<keyword evidence="2" id="KW-0472">Membrane</keyword>
<proteinExistence type="predicted"/>
<evidence type="ECO:0000256" key="2">
    <source>
        <dbReference type="SAM" id="Phobius"/>
    </source>
</evidence>
<dbReference type="Gene3D" id="3.80.10.10">
    <property type="entry name" value="Ribonuclease Inhibitor"/>
    <property type="match status" value="1"/>
</dbReference>
<evidence type="ECO:0000259" key="3">
    <source>
        <dbReference type="PROSITE" id="PS50011"/>
    </source>
</evidence>